<proteinExistence type="predicted"/>
<dbReference type="EMBL" id="ABSU01000002">
    <property type="protein sequence ID" value="EFE35923.1"/>
    <property type="molecule type" value="Genomic_DNA"/>
</dbReference>
<keyword evidence="2" id="KW-1185">Reference proteome</keyword>
<dbReference type="AlphaFoldDB" id="D4AKL4"/>
<dbReference type="RefSeq" id="XP_003016568.1">
    <property type="nucleotide sequence ID" value="XM_003016522.1"/>
</dbReference>
<evidence type="ECO:0000313" key="2">
    <source>
        <dbReference type="Proteomes" id="UP000008866"/>
    </source>
</evidence>
<dbReference type="eggNOG" id="ENOG502S9P8">
    <property type="taxonomic scope" value="Eukaryota"/>
</dbReference>
<name>D4AKL4_ARTBC</name>
<organism evidence="1 2">
    <name type="scientific">Arthroderma benhamiae (strain ATCC MYA-4681 / CBS 112371)</name>
    <name type="common">Trichophyton mentagrophytes</name>
    <dbReference type="NCBI Taxonomy" id="663331"/>
    <lineage>
        <taxon>Eukaryota</taxon>
        <taxon>Fungi</taxon>
        <taxon>Dikarya</taxon>
        <taxon>Ascomycota</taxon>
        <taxon>Pezizomycotina</taxon>
        <taxon>Eurotiomycetes</taxon>
        <taxon>Eurotiomycetidae</taxon>
        <taxon>Onygenales</taxon>
        <taxon>Arthrodermataceae</taxon>
        <taxon>Trichophyton</taxon>
    </lineage>
</organism>
<dbReference type="KEGG" id="abe:ARB_04857"/>
<reference evidence="2" key="1">
    <citation type="journal article" date="2011" name="Genome Biol.">
        <title>Comparative and functional genomics provide insights into the pathogenicity of dermatophytic fungi.</title>
        <authorList>
            <person name="Burmester A."/>
            <person name="Shelest E."/>
            <person name="Gloeckner G."/>
            <person name="Heddergott C."/>
            <person name="Schindler S."/>
            <person name="Staib P."/>
            <person name="Heidel A."/>
            <person name="Felder M."/>
            <person name="Petzold A."/>
            <person name="Szafranski K."/>
            <person name="Feuermann M."/>
            <person name="Pedruzzi I."/>
            <person name="Priebe S."/>
            <person name="Groth M."/>
            <person name="Winkler R."/>
            <person name="Li W."/>
            <person name="Kniemeyer O."/>
            <person name="Schroeckh V."/>
            <person name="Hertweck C."/>
            <person name="Hube B."/>
            <person name="White T.C."/>
            <person name="Platzer M."/>
            <person name="Guthke R."/>
            <person name="Heitman J."/>
            <person name="Woestemeyer J."/>
            <person name="Zipfel P.F."/>
            <person name="Monod M."/>
            <person name="Brakhage A.A."/>
        </authorList>
    </citation>
    <scope>NUCLEOTIDE SEQUENCE [LARGE SCALE GENOMIC DNA]</scope>
    <source>
        <strain evidence="2">ATCC MYA-4681 / CBS 112371</strain>
    </source>
</reference>
<dbReference type="HOGENOM" id="CLU_2704350_0_0_1"/>
<dbReference type="Proteomes" id="UP000008866">
    <property type="component" value="Unassembled WGS sequence"/>
</dbReference>
<accession>D4AKL4</accession>
<dbReference type="GeneID" id="9522050"/>
<protein>
    <submittedName>
        <fullName evidence="1">Uncharacterized protein</fullName>
    </submittedName>
</protein>
<gene>
    <name evidence="1" type="ORF">ARB_04857</name>
</gene>
<evidence type="ECO:0000313" key="1">
    <source>
        <dbReference type="EMBL" id="EFE35923.1"/>
    </source>
</evidence>
<sequence length="73" mass="8166">MGKIEPPFLYDPPSLYPKSAQVADFNPKAVTLNSWAPRPQKPKKDGPLVNFNQHPDSVTNIALPFICFSLEEI</sequence>
<comment type="caution">
    <text evidence="1">The sequence shown here is derived from an EMBL/GenBank/DDBJ whole genome shotgun (WGS) entry which is preliminary data.</text>
</comment>
<dbReference type="STRING" id="663331.D4AKL4"/>